<dbReference type="EMBL" id="JAQQBR010001849">
    <property type="protein sequence ID" value="KAK0159522.1"/>
    <property type="molecule type" value="Genomic_DNA"/>
</dbReference>
<organism evidence="2 3">
    <name type="scientific">Microctonus hyperodae</name>
    <name type="common">Parasitoid wasp</name>
    <dbReference type="NCBI Taxonomy" id="165561"/>
    <lineage>
        <taxon>Eukaryota</taxon>
        <taxon>Metazoa</taxon>
        <taxon>Ecdysozoa</taxon>
        <taxon>Arthropoda</taxon>
        <taxon>Hexapoda</taxon>
        <taxon>Insecta</taxon>
        <taxon>Pterygota</taxon>
        <taxon>Neoptera</taxon>
        <taxon>Endopterygota</taxon>
        <taxon>Hymenoptera</taxon>
        <taxon>Apocrita</taxon>
        <taxon>Ichneumonoidea</taxon>
        <taxon>Braconidae</taxon>
        <taxon>Euphorinae</taxon>
        <taxon>Microctonus</taxon>
    </lineage>
</organism>
<name>A0AA39C871_MICHY</name>
<gene>
    <name evidence="2" type="ORF">PV327_010981</name>
</gene>
<accession>A0AA39C871</accession>
<feature type="compositionally biased region" description="Low complexity" evidence="1">
    <location>
        <begin position="78"/>
        <end position="90"/>
    </location>
</feature>
<feature type="region of interest" description="Disordered" evidence="1">
    <location>
        <begin position="46"/>
        <end position="99"/>
    </location>
</feature>
<dbReference type="Proteomes" id="UP001168972">
    <property type="component" value="Unassembled WGS sequence"/>
</dbReference>
<dbReference type="AlphaFoldDB" id="A0AA39C871"/>
<protein>
    <submittedName>
        <fullName evidence="2">Uncharacterized protein</fullName>
    </submittedName>
</protein>
<evidence type="ECO:0000313" key="2">
    <source>
        <dbReference type="EMBL" id="KAK0159522.1"/>
    </source>
</evidence>
<keyword evidence="3" id="KW-1185">Reference proteome</keyword>
<evidence type="ECO:0000256" key="1">
    <source>
        <dbReference type="SAM" id="MobiDB-lite"/>
    </source>
</evidence>
<sequence>MQPRQALRGPVSKAKVLATVLMAAWHRACCIANGALGYQATSELDQAGKEAETGTGKTKIRLSGAARRRPKQQQGKLGTAQAQATSAPATGGEGCDAKA</sequence>
<evidence type="ECO:0000313" key="3">
    <source>
        <dbReference type="Proteomes" id="UP001168972"/>
    </source>
</evidence>
<comment type="caution">
    <text evidence="2">The sequence shown here is derived from an EMBL/GenBank/DDBJ whole genome shotgun (WGS) entry which is preliminary data.</text>
</comment>
<proteinExistence type="predicted"/>
<reference evidence="2" key="1">
    <citation type="journal article" date="2023" name="bioRxiv">
        <title>Scaffold-level genome assemblies of two parasitoid biocontrol wasps reveal the parthenogenesis mechanism and an associated novel virus.</title>
        <authorList>
            <person name="Inwood S."/>
            <person name="Skelly J."/>
            <person name="Guhlin J."/>
            <person name="Harrop T."/>
            <person name="Goldson S."/>
            <person name="Dearden P."/>
        </authorList>
    </citation>
    <scope>NUCLEOTIDE SEQUENCE</scope>
    <source>
        <strain evidence="2">Lincoln</strain>
        <tissue evidence="2">Whole body</tissue>
    </source>
</reference>
<reference evidence="2" key="2">
    <citation type="submission" date="2023-03" db="EMBL/GenBank/DDBJ databases">
        <authorList>
            <person name="Inwood S.N."/>
            <person name="Skelly J.G."/>
            <person name="Guhlin J."/>
            <person name="Harrop T.W.R."/>
            <person name="Goldson S.G."/>
            <person name="Dearden P.K."/>
        </authorList>
    </citation>
    <scope>NUCLEOTIDE SEQUENCE</scope>
    <source>
        <strain evidence="2">Lincoln</strain>
        <tissue evidence="2">Whole body</tissue>
    </source>
</reference>